<organism evidence="1 2">
    <name type="scientific">Luteolibacter soli</name>
    <dbReference type="NCBI Taxonomy" id="3135280"/>
    <lineage>
        <taxon>Bacteria</taxon>
        <taxon>Pseudomonadati</taxon>
        <taxon>Verrucomicrobiota</taxon>
        <taxon>Verrucomicrobiia</taxon>
        <taxon>Verrucomicrobiales</taxon>
        <taxon>Verrucomicrobiaceae</taxon>
        <taxon>Luteolibacter</taxon>
    </lineage>
</organism>
<keyword evidence="2" id="KW-1185">Reference proteome</keyword>
<evidence type="ECO:0000313" key="1">
    <source>
        <dbReference type="EMBL" id="MEK7951493.1"/>
    </source>
</evidence>
<evidence type="ECO:0000313" key="2">
    <source>
        <dbReference type="Proteomes" id="UP001371305"/>
    </source>
</evidence>
<gene>
    <name evidence="1" type="ORF">WKV53_13330</name>
</gene>
<proteinExistence type="predicted"/>
<accession>A0ABU9AUS4</accession>
<protein>
    <submittedName>
        <fullName evidence="1">Uncharacterized protein</fullName>
    </submittedName>
</protein>
<dbReference type="EMBL" id="JBBUKT010000004">
    <property type="protein sequence ID" value="MEK7951493.1"/>
    <property type="molecule type" value="Genomic_DNA"/>
</dbReference>
<reference evidence="1 2" key="1">
    <citation type="submission" date="2024-04" db="EMBL/GenBank/DDBJ databases">
        <title>Luteolibacter sp. isolated from soil.</title>
        <authorList>
            <person name="An J."/>
        </authorList>
    </citation>
    <scope>NUCLEOTIDE SEQUENCE [LARGE SCALE GENOMIC DNA]</scope>
    <source>
        <strain evidence="1 2">Y139</strain>
    </source>
</reference>
<dbReference type="Proteomes" id="UP001371305">
    <property type="component" value="Unassembled WGS sequence"/>
</dbReference>
<dbReference type="RefSeq" id="WP_341405097.1">
    <property type="nucleotide sequence ID" value="NZ_JBBUKT010000004.1"/>
</dbReference>
<name>A0ABU9AUS4_9BACT</name>
<comment type="caution">
    <text evidence="1">The sequence shown here is derived from an EMBL/GenBank/DDBJ whole genome shotgun (WGS) entry which is preliminary data.</text>
</comment>
<sequence>MDERAELLAKIKTPDERFDERGNRVLIALAEFQNGFPVDQLCVTCGGLIVVKGLGEPFVCAWSIDCPCHECQADFRGL</sequence>